<dbReference type="EMBL" id="JAIZAY010000014">
    <property type="protein sequence ID" value="KAJ8029527.1"/>
    <property type="molecule type" value="Genomic_DNA"/>
</dbReference>
<evidence type="ECO:0000313" key="3">
    <source>
        <dbReference type="Proteomes" id="UP001152320"/>
    </source>
</evidence>
<sequence>MAPMKQWLVCVVAYCVMYEGSAQMEFSPTCGLPQPIREQEEELNQIQPALMEAIRNRLQDGPILLNVQDPLAIPLVTFTDNQTALLDDLYGDNPSDQVSLIRRKRGTPSFPDRTACRGSSGFRPVLMALSDRGEIIQLNGVRLQVATSCVPTPFVQQACSNCCLATICVPVVGFNIDTVSVASANVMVNRCTCCSLTPP</sequence>
<comment type="caution">
    <text evidence="2">The sequence shown here is derived from an EMBL/GenBank/DDBJ whole genome shotgun (WGS) entry which is preliminary data.</text>
</comment>
<dbReference type="AlphaFoldDB" id="A0A9Q1BMR1"/>
<organism evidence="2 3">
    <name type="scientific">Holothuria leucospilota</name>
    <name type="common">Black long sea cucumber</name>
    <name type="synonym">Mertensiothuria leucospilota</name>
    <dbReference type="NCBI Taxonomy" id="206669"/>
    <lineage>
        <taxon>Eukaryota</taxon>
        <taxon>Metazoa</taxon>
        <taxon>Echinodermata</taxon>
        <taxon>Eleutherozoa</taxon>
        <taxon>Echinozoa</taxon>
        <taxon>Holothuroidea</taxon>
        <taxon>Aspidochirotacea</taxon>
        <taxon>Aspidochirotida</taxon>
        <taxon>Holothuriidae</taxon>
        <taxon>Holothuria</taxon>
    </lineage>
</organism>
<evidence type="ECO:0000256" key="1">
    <source>
        <dbReference type="SAM" id="SignalP"/>
    </source>
</evidence>
<name>A0A9Q1BMR1_HOLLE</name>
<feature type="signal peptide" evidence="1">
    <location>
        <begin position="1"/>
        <end position="22"/>
    </location>
</feature>
<accession>A0A9Q1BMR1</accession>
<keyword evidence="1" id="KW-0732">Signal</keyword>
<feature type="chain" id="PRO_5040496846" evidence="1">
    <location>
        <begin position="23"/>
        <end position="199"/>
    </location>
</feature>
<gene>
    <name evidence="2" type="ORF">HOLleu_28940</name>
</gene>
<dbReference type="Proteomes" id="UP001152320">
    <property type="component" value="Chromosome 14"/>
</dbReference>
<reference evidence="2" key="1">
    <citation type="submission" date="2021-10" db="EMBL/GenBank/DDBJ databases">
        <title>Tropical sea cucumber genome reveals ecological adaptation and Cuvierian tubules defense mechanism.</title>
        <authorList>
            <person name="Chen T."/>
        </authorList>
    </citation>
    <scope>NUCLEOTIDE SEQUENCE</scope>
    <source>
        <strain evidence="2">Nanhai2018</strain>
        <tissue evidence="2">Muscle</tissue>
    </source>
</reference>
<protein>
    <submittedName>
        <fullName evidence="2">Uncharacterized protein</fullName>
    </submittedName>
</protein>
<keyword evidence="3" id="KW-1185">Reference proteome</keyword>
<evidence type="ECO:0000313" key="2">
    <source>
        <dbReference type="EMBL" id="KAJ8029527.1"/>
    </source>
</evidence>
<proteinExistence type="predicted"/>